<name>A0ACC0GJZ7_9ERIC</name>
<proteinExistence type="predicted"/>
<accession>A0ACC0GJZ7</accession>
<evidence type="ECO:0000313" key="1">
    <source>
        <dbReference type="EMBL" id="KAI8000864.1"/>
    </source>
</evidence>
<organism evidence="1 2">
    <name type="scientific">Camellia lanceoleosa</name>
    <dbReference type="NCBI Taxonomy" id="1840588"/>
    <lineage>
        <taxon>Eukaryota</taxon>
        <taxon>Viridiplantae</taxon>
        <taxon>Streptophyta</taxon>
        <taxon>Embryophyta</taxon>
        <taxon>Tracheophyta</taxon>
        <taxon>Spermatophyta</taxon>
        <taxon>Magnoliopsida</taxon>
        <taxon>eudicotyledons</taxon>
        <taxon>Gunneridae</taxon>
        <taxon>Pentapetalae</taxon>
        <taxon>asterids</taxon>
        <taxon>Ericales</taxon>
        <taxon>Theaceae</taxon>
        <taxon>Camellia</taxon>
    </lineage>
</organism>
<dbReference type="EMBL" id="CM045765">
    <property type="protein sequence ID" value="KAI8000864.1"/>
    <property type="molecule type" value="Genomic_DNA"/>
</dbReference>
<protein>
    <submittedName>
        <fullName evidence="1">Uncharacterized protein</fullName>
    </submittedName>
</protein>
<sequence>MASFETPSITMTWALSLLLNHNQALKLVQEELDTHALSDCHVAGYHVPKGTCLIVNLWKLHRDPKIWANPNEFQPKRFLSENVKMDVKGQCFEYLPYKRSKNVSRVTLSLQMMHLVLGACLSILSAEFIRTSIHGVGNMEAVILSKIKARASLPKNGEDNEEKLPFLLRIYRDTLTAHMKTAIKTAVTDILPILLTQSLESDYAPGERMVDADGGSSLASKLRSLSSESFVQLLEAIFSIVQVMRI</sequence>
<gene>
    <name evidence="1" type="ORF">LOK49_LG09G02555</name>
</gene>
<dbReference type="Proteomes" id="UP001060215">
    <property type="component" value="Chromosome 8"/>
</dbReference>
<keyword evidence="2" id="KW-1185">Reference proteome</keyword>
<comment type="caution">
    <text evidence="1">The sequence shown here is derived from an EMBL/GenBank/DDBJ whole genome shotgun (WGS) entry which is preliminary data.</text>
</comment>
<evidence type="ECO:0000313" key="2">
    <source>
        <dbReference type="Proteomes" id="UP001060215"/>
    </source>
</evidence>
<reference evidence="1 2" key="1">
    <citation type="journal article" date="2022" name="Plant J.">
        <title>Chromosome-level genome of Camellia lanceoleosa provides a valuable resource for understanding genome evolution and self-incompatibility.</title>
        <authorList>
            <person name="Gong W."/>
            <person name="Xiao S."/>
            <person name="Wang L."/>
            <person name="Liao Z."/>
            <person name="Chang Y."/>
            <person name="Mo W."/>
            <person name="Hu G."/>
            <person name="Li W."/>
            <person name="Zhao G."/>
            <person name="Zhu H."/>
            <person name="Hu X."/>
            <person name="Ji K."/>
            <person name="Xiang X."/>
            <person name="Song Q."/>
            <person name="Yuan D."/>
            <person name="Jin S."/>
            <person name="Zhang L."/>
        </authorList>
    </citation>
    <scope>NUCLEOTIDE SEQUENCE [LARGE SCALE GENOMIC DNA]</scope>
    <source>
        <strain evidence="1">SQ_2022a</strain>
    </source>
</reference>